<dbReference type="AlphaFoldDB" id="A0A7W4IG83"/>
<sequence>MNARRGDGATIMLGREELVLLPQKAVYWPAERMLIVADMHLEKATARREAGILLPPYDTHETLARLLDLVRTLRPETVLALGDSFHDAGSVERLDTHARERLAALAGLTRTIWLVGNHDPELPSTLPGTVVPSFARRTVTFRHVPSSAANVRELAGHLHPKARIRAGGHAMARPCFVVGGGRVILPAFGAYTGGLDVTMPPIRSLFPRGADLYVPGRDGLVRLSMRAG</sequence>
<feature type="domain" description="Calcineurin-like phosphoesterase" evidence="1">
    <location>
        <begin position="32"/>
        <end position="148"/>
    </location>
</feature>
<keyword evidence="2" id="KW-0436">Ligase</keyword>
<dbReference type="InterPro" id="IPR029052">
    <property type="entry name" value="Metallo-depent_PP-like"/>
</dbReference>
<keyword evidence="2" id="KW-0378">Hydrolase</keyword>
<evidence type="ECO:0000259" key="1">
    <source>
        <dbReference type="Pfam" id="PF00149"/>
    </source>
</evidence>
<proteinExistence type="predicted"/>
<dbReference type="PIRSF" id="PIRSF000887">
    <property type="entry name" value="Pesterase_MJ0037"/>
    <property type="match status" value="1"/>
</dbReference>
<dbReference type="InterPro" id="IPR026336">
    <property type="entry name" value="PdeM-like"/>
</dbReference>
<dbReference type="GO" id="GO:0016787">
    <property type="term" value="F:hydrolase activity"/>
    <property type="evidence" value="ECO:0007669"/>
    <property type="project" value="UniProtKB-KW"/>
</dbReference>
<dbReference type="InterPro" id="IPR004843">
    <property type="entry name" value="Calcineurin-like_PHP"/>
</dbReference>
<dbReference type="Proteomes" id="UP000589085">
    <property type="component" value="Unassembled WGS sequence"/>
</dbReference>
<dbReference type="RefSeq" id="WP_182999138.1">
    <property type="nucleotide sequence ID" value="NZ_JABEQJ010000035.1"/>
</dbReference>
<dbReference type="GO" id="GO:0016874">
    <property type="term" value="F:ligase activity"/>
    <property type="evidence" value="ECO:0007669"/>
    <property type="project" value="UniProtKB-KW"/>
</dbReference>
<keyword evidence="2" id="KW-0540">Nuclease</keyword>
<accession>A0A7W4IG83</accession>
<evidence type="ECO:0000313" key="3">
    <source>
        <dbReference type="Proteomes" id="UP000589085"/>
    </source>
</evidence>
<reference evidence="2 3" key="1">
    <citation type="submission" date="2020-04" db="EMBL/GenBank/DDBJ databases">
        <title>Description of novel Gluconacetobacter.</title>
        <authorList>
            <person name="Sombolestani A."/>
        </authorList>
    </citation>
    <scope>NUCLEOTIDE SEQUENCE [LARGE SCALE GENOMIC DNA]</scope>
    <source>
        <strain evidence="2 3">LMG 19747</strain>
    </source>
</reference>
<dbReference type="EMBL" id="JABEQJ010000035">
    <property type="protein sequence ID" value="MBB2162316.1"/>
    <property type="molecule type" value="Genomic_DNA"/>
</dbReference>
<dbReference type="NCBIfam" id="TIGR04123">
    <property type="entry name" value="P_estr_lig_assc"/>
    <property type="match status" value="1"/>
</dbReference>
<gene>
    <name evidence="2" type="primary">pdeM</name>
    <name evidence="2" type="ORF">HLH48_19490</name>
</gene>
<comment type="caution">
    <text evidence="2">The sequence shown here is derived from an EMBL/GenBank/DDBJ whole genome shotgun (WGS) entry which is preliminary data.</text>
</comment>
<dbReference type="GO" id="GO:0004519">
    <property type="term" value="F:endonuclease activity"/>
    <property type="evidence" value="ECO:0007669"/>
    <property type="project" value="UniProtKB-KW"/>
</dbReference>
<evidence type="ECO:0000313" key="2">
    <source>
        <dbReference type="EMBL" id="MBB2162316.1"/>
    </source>
</evidence>
<dbReference type="EC" id="3.1.-.-" evidence="2"/>
<keyword evidence="2" id="KW-0255">Endonuclease</keyword>
<dbReference type="Gene3D" id="3.60.21.10">
    <property type="match status" value="1"/>
</dbReference>
<dbReference type="PANTHER" id="PTHR39323">
    <property type="entry name" value="BLR1149 PROTEIN"/>
    <property type="match status" value="1"/>
</dbReference>
<dbReference type="Pfam" id="PF00149">
    <property type="entry name" value="Metallophos"/>
    <property type="match status" value="1"/>
</dbReference>
<protein>
    <submittedName>
        <fullName evidence="2">Ligase-associated DNA damage response endonuclease PdeM</fullName>
        <ecNumber evidence="2">3.1.-.-</ecNumber>
    </submittedName>
</protein>
<dbReference type="SUPFAM" id="SSF56300">
    <property type="entry name" value="Metallo-dependent phosphatases"/>
    <property type="match status" value="1"/>
</dbReference>
<name>A0A7W4IG83_9PROT</name>
<organism evidence="2 3">
    <name type="scientific">Gluconacetobacter sacchari</name>
    <dbReference type="NCBI Taxonomy" id="92759"/>
    <lineage>
        <taxon>Bacteria</taxon>
        <taxon>Pseudomonadati</taxon>
        <taxon>Pseudomonadota</taxon>
        <taxon>Alphaproteobacteria</taxon>
        <taxon>Acetobacterales</taxon>
        <taxon>Acetobacteraceae</taxon>
        <taxon>Gluconacetobacter</taxon>
    </lineage>
</organism>
<dbReference type="InterPro" id="IPR024173">
    <property type="entry name" value="Pesterase_MJ0037-like"/>
</dbReference>
<dbReference type="PANTHER" id="PTHR39323:SF1">
    <property type="entry name" value="BLR1149 PROTEIN"/>
    <property type="match status" value="1"/>
</dbReference>